<dbReference type="STRING" id="520822.A0A195BLM2"/>
<organism evidence="2 3">
    <name type="scientific">Atta colombica</name>
    <dbReference type="NCBI Taxonomy" id="520822"/>
    <lineage>
        <taxon>Eukaryota</taxon>
        <taxon>Metazoa</taxon>
        <taxon>Ecdysozoa</taxon>
        <taxon>Arthropoda</taxon>
        <taxon>Hexapoda</taxon>
        <taxon>Insecta</taxon>
        <taxon>Pterygota</taxon>
        <taxon>Neoptera</taxon>
        <taxon>Endopterygota</taxon>
        <taxon>Hymenoptera</taxon>
        <taxon>Apocrita</taxon>
        <taxon>Aculeata</taxon>
        <taxon>Formicoidea</taxon>
        <taxon>Formicidae</taxon>
        <taxon>Myrmicinae</taxon>
        <taxon>Atta</taxon>
    </lineage>
</organism>
<dbReference type="Proteomes" id="UP000078540">
    <property type="component" value="Unassembled WGS sequence"/>
</dbReference>
<keyword evidence="1" id="KW-0472">Membrane</keyword>
<dbReference type="AlphaFoldDB" id="A0A195BLM2"/>
<protein>
    <submittedName>
        <fullName evidence="2">Uncharacterized protein</fullName>
    </submittedName>
</protein>
<keyword evidence="3" id="KW-1185">Reference proteome</keyword>
<feature type="transmembrane region" description="Helical" evidence="1">
    <location>
        <begin position="61"/>
        <end position="78"/>
    </location>
</feature>
<name>A0A195BLM2_9HYME</name>
<sequence>MTDGHGRTNTVGHRAVRGQRMLPDVCLQCVACPLDVCVCVAPRRAEPFTRRVSTCLYARRFVGLVCCAVLWSGLWWRYPPLFSLSLSLSLSLHSFPLPNEIFIHKVRIKEESYMDSKCSMCDESKHEKECTTSTPKCANCKGEYISIDRSCLSYRKEYEIRKLMAYENLAMEDARKLVYKKPKIDFLPYKEVVRNFPNQCSNDKGKTQENLNKSNSNSRLHYKFQKANCEYFIDNRESLPSTNGAALRKSSLDSRQRSLKYDENLNPANLLLINSKATGNT</sequence>
<accession>A0A195BLM2</accession>
<evidence type="ECO:0000313" key="3">
    <source>
        <dbReference type="Proteomes" id="UP000078540"/>
    </source>
</evidence>
<reference evidence="2 3" key="1">
    <citation type="submission" date="2015-09" db="EMBL/GenBank/DDBJ databases">
        <title>Atta colombica WGS genome.</title>
        <authorList>
            <person name="Nygaard S."/>
            <person name="Hu H."/>
            <person name="Boomsma J."/>
            <person name="Zhang G."/>
        </authorList>
    </citation>
    <scope>NUCLEOTIDE SEQUENCE [LARGE SCALE GENOMIC DNA]</scope>
    <source>
        <strain evidence="2">Treedump-2</strain>
        <tissue evidence="2">Whole body</tissue>
    </source>
</reference>
<evidence type="ECO:0000256" key="1">
    <source>
        <dbReference type="SAM" id="Phobius"/>
    </source>
</evidence>
<proteinExistence type="predicted"/>
<evidence type="ECO:0000313" key="2">
    <source>
        <dbReference type="EMBL" id="KYM85814.1"/>
    </source>
</evidence>
<gene>
    <name evidence="2" type="ORF">ALC53_04399</name>
</gene>
<keyword evidence="1" id="KW-0812">Transmembrane</keyword>
<keyword evidence="1" id="KW-1133">Transmembrane helix</keyword>
<dbReference type="EMBL" id="KQ976449">
    <property type="protein sequence ID" value="KYM85814.1"/>
    <property type="molecule type" value="Genomic_DNA"/>
</dbReference>